<comment type="similarity">
    <text evidence="2 9">Belongs to the universal ribosomal protein uS15 family.</text>
</comment>
<evidence type="ECO:0000256" key="1">
    <source>
        <dbReference type="ARBA" id="ARBA00004173"/>
    </source>
</evidence>
<dbReference type="NCBIfam" id="TIGR00952">
    <property type="entry name" value="S15_bact"/>
    <property type="match status" value="1"/>
</dbReference>
<dbReference type="OrthoDB" id="441444at2759"/>
<dbReference type="RefSeq" id="XP_029958568.1">
    <property type="nucleotide sequence ID" value="XM_030102708.1"/>
</dbReference>
<dbReference type="InterPro" id="IPR052137">
    <property type="entry name" value="uS15_ribosomal"/>
</dbReference>
<dbReference type="GO" id="GO:0032543">
    <property type="term" value="P:mitochondrial translation"/>
    <property type="evidence" value="ECO:0007669"/>
    <property type="project" value="TreeGrafter"/>
</dbReference>
<accession>A0A672GK67</accession>
<reference evidence="11" key="2">
    <citation type="submission" date="2025-08" db="UniProtKB">
        <authorList>
            <consortium name="Ensembl"/>
        </authorList>
    </citation>
    <scope>IDENTIFICATION</scope>
</reference>
<dbReference type="Pfam" id="PF00312">
    <property type="entry name" value="Ribosomal_S15"/>
    <property type="match status" value="1"/>
</dbReference>
<dbReference type="SUPFAM" id="SSF47060">
    <property type="entry name" value="S15/NS1 RNA-binding domain"/>
    <property type="match status" value="1"/>
</dbReference>
<reference evidence="11" key="3">
    <citation type="submission" date="2025-09" db="UniProtKB">
        <authorList>
            <consortium name="Ensembl"/>
        </authorList>
    </citation>
    <scope>IDENTIFICATION</scope>
</reference>
<evidence type="ECO:0000313" key="12">
    <source>
        <dbReference type="Proteomes" id="UP000472267"/>
    </source>
</evidence>
<evidence type="ECO:0000256" key="5">
    <source>
        <dbReference type="ARBA" id="ARBA00023128"/>
    </source>
</evidence>
<keyword evidence="6 9" id="KW-0687">Ribonucleoprotein</keyword>
<dbReference type="Gene3D" id="1.10.287.10">
    <property type="entry name" value="S15/NS1, RNA-binding"/>
    <property type="match status" value="1"/>
</dbReference>
<dbReference type="InterPro" id="IPR005290">
    <property type="entry name" value="Ribosomal_uS15_bac-type"/>
</dbReference>
<dbReference type="GeneID" id="115396716"/>
<evidence type="ECO:0000256" key="9">
    <source>
        <dbReference type="RuleBase" id="RU003919"/>
    </source>
</evidence>
<sequence>MFATVGLRTVLRSSCCLLRESSAPCSAVSVKPLLTGPSVSRVAGSFTIPPPVRHYARVAKKKKTGPESQLSDLPPTLLKLDYAAVPLAQTTDDVVKRLLSLELASHTEKLQLKKEQLIAKVQRDESDRSSVEVQVAALTARIRNLQEHLQKHHKDKANKRRMLMAIDKRKKLLKNLRLVRFDAFEKVCEELGITYTFPPEYYRRATRRWLAKKEFCIKVFKAVQKQKAEQKLKMASTGTQVAKSRAAETP</sequence>
<feature type="coiled-coil region" evidence="10">
    <location>
        <begin position="107"/>
        <end position="155"/>
    </location>
</feature>
<evidence type="ECO:0000256" key="4">
    <source>
        <dbReference type="ARBA" id="ARBA00022980"/>
    </source>
</evidence>
<keyword evidence="10" id="KW-0175">Coiled coil</keyword>
<dbReference type="GO" id="GO:0003723">
    <property type="term" value="F:RNA binding"/>
    <property type="evidence" value="ECO:0007669"/>
    <property type="project" value="TreeGrafter"/>
</dbReference>
<evidence type="ECO:0000256" key="10">
    <source>
        <dbReference type="SAM" id="Coils"/>
    </source>
</evidence>
<reference evidence="11" key="1">
    <citation type="submission" date="2019-06" db="EMBL/GenBank/DDBJ databases">
        <authorList>
            <consortium name="Wellcome Sanger Institute Data Sharing"/>
        </authorList>
    </citation>
    <scope>NUCLEOTIDE SEQUENCE [LARGE SCALE GENOMIC DNA]</scope>
</reference>
<dbReference type="HAMAP" id="MF_01343_B">
    <property type="entry name" value="Ribosomal_uS15_B"/>
    <property type="match status" value="1"/>
</dbReference>
<keyword evidence="4 9" id="KW-0689">Ribosomal protein</keyword>
<protein>
    <recommendedName>
        <fullName evidence="7">Small ribosomal subunit protein uS15m</fullName>
    </recommendedName>
    <alternativeName>
        <fullName evidence="8">28S ribosomal protein S15, mitochondrial</fullName>
    </alternativeName>
</protein>
<dbReference type="AlphaFoldDB" id="A0A672GK67"/>
<evidence type="ECO:0000256" key="6">
    <source>
        <dbReference type="ARBA" id="ARBA00023274"/>
    </source>
</evidence>
<keyword evidence="5" id="KW-0496">Mitochondrion</keyword>
<dbReference type="InterPro" id="IPR009068">
    <property type="entry name" value="uS15_NS1_RNA-bd_sf"/>
</dbReference>
<dbReference type="InterPro" id="IPR000589">
    <property type="entry name" value="Ribosomal_uS15"/>
</dbReference>
<evidence type="ECO:0000256" key="8">
    <source>
        <dbReference type="ARBA" id="ARBA00035528"/>
    </source>
</evidence>
<evidence type="ECO:0000313" key="11">
    <source>
        <dbReference type="Ensembl" id="ENSSFAP00005019168.1"/>
    </source>
</evidence>
<dbReference type="PANTHER" id="PTHR46685:SF1">
    <property type="entry name" value="SMALL RIBOSOMAL SUBUNIT PROTEIN US15M"/>
    <property type="match status" value="1"/>
</dbReference>
<keyword evidence="3" id="KW-0809">Transit peptide</keyword>
<dbReference type="SMART" id="SM01387">
    <property type="entry name" value="Ribosomal_S15"/>
    <property type="match status" value="1"/>
</dbReference>
<dbReference type="CDD" id="cd00353">
    <property type="entry name" value="Ribosomal_S15p_S13e"/>
    <property type="match status" value="1"/>
</dbReference>
<proteinExistence type="inferred from homology"/>
<dbReference type="GO" id="GO:0003735">
    <property type="term" value="F:structural constituent of ribosome"/>
    <property type="evidence" value="ECO:0007669"/>
    <property type="project" value="InterPro"/>
</dbReference>
<keyword evidence="12" id="KW-1185">Reference proteome</keyword>
<comment type="subcellular location">
    <subcellularLocation>
        <location evidence="1">Mitochondrion</location>
    </subcellularLocation>
</comment>
<dbReference type="OMA" id="EHLHMHP"/>
<gene>
    <name evidence="11" type="primary">mrps15</name>
</gene>
<dbReference type="CTD" id="64960"/>
<dbReference type="GO" id="GO:0005763">
    <property type="term" value="C:mitochondrial small ribosomal subunit"/>
    <property type="evidence" value="ECO:0007669"/>
    <property type="project" value="TreeGrafter"/>
</dbReference>
<evidence type="ECO:0000256" key="2">
    <source>
        <dbReference type="ARBA" id="ARBA00008434"/>
    </source>
</evidence>
<dbReference type="InParanoid" id="A0A672GK67"/>
<organism evidence="11 12">
    <name type="scientific">Salarias fasciatus</name>
    <name type="common">Jewelled blenny</name>
    <name type="synonym">Blennius fasciatus</name>
    <dbReference type="NCBI Taxonomy" id="181472"/>
    <lineage>
        <taxon>Eukaryota</taxon>
        <taxon>Metazoa</taxon>
        <taxon>Chordata</taxon>
        <taxon>Craniata</taxon>
        <taxon>Vertebrata</taxon>
        <taxon>Euteleostomi</taxon>
        <taxon>Actinopterygii</taxon>
        <taxon>Neopterygii</taxon>
        <taxon>Teleostei</taxon>
        <taxon>Neoteleostei</taxon>
        <taxon>Acanthomorphata</taxon>
        <taxon>Ovalentaria</taxon>
        <taxon>Blenniimorphae</taxon>
        <taxon>Blenniiformes</taxon>
        <taxon>Blennioidei</taxon>
        <taxon>Blenniidae</taxon>
        <taxon>Salariinae</taxon>
        <taxon>Salarias</taxon>
    </lineage>
</organism>
<dbReference type="Proteomes" id="UP000472267">
    <property type="component" value="Chromosome 11"/>
</dbReference>
<name>A0A672GK67_SALFA</name>
<evidence type="ECO:0000256" key="3">
    <source>
        <dbReference type="ARBA" id="ARBA00022946"/>
    </source>
</evidence>
<dbReference type="Ensembl" id="ENSSFAT00005019943.1">
    <property type="protein sequence ID" value="ENSSFAP00005019168.1"/>
    <property type="gene ID" value="ENSSFAG00005010043.1"/>
</dbReference>
<evidence type="ECO:0000256" key="7">
    <source>
        <dbReference type="ARBA" id="ARBA00035249"/>
    </source>
</evidence>
<dbReference type="PANTHER" id="PTHR46685">
    <property type="entry name" value="28S RIBOSOMAL PROTEIN S15, MITOCHONDRIAL"/>
    <property type="match status" value="1"/>
</dbReference>
<dbReference type="FunCoup" id="A0A672GK67">
    <property type="interactions" value="662"/>
</dbReference>